<evidence type="ECO:0000313" key="5">
    <source>
        <dbReference type="EMBL" id="KAJ8728794.1"/>
    </source>
</evidence>
<gene>
    <name evidence="5" type="ORF">PYW07_006490</name>
</gene>
<protein>
    <recommendedName>
        <fullName evidence="4">DDE Tnp4 domain-containing protein</fullName>
    </recommendedName>
</protein>
<evidence type="ECO:0000256" key="1">
    <source>
        <dbReference type="ARBA" id="ARBA00001968"/>
    </source>
</evidence>
<dbReference type="Pfam" id="PF13359">
    <property type="entry name" value="DDE_Tnp_4"/>
    <property type="match status" value="1"/>
</dbReference>
<evidence type="ECO:0000256" key="2">
    <source>
        <dbReference type="ARBA" id="ARBA00022723"/>
    </source>
</evidence>
<evidence type="ECO:0000313" key="6">
    <source>
        <dbReference type="Proteomes" id="UP001231518"/>
    </source>
</evidence>
<proteinExistence type="predicted"/>
<dbReference type="Proteomes" id="UP001231518">
    <property type="component" value="Chromosome 19"/>
</dbReference>
<dbReference type="InterPro" id="IPR027806">
    <property type="entry name" value="HARBI1_dom"/>
</dbReference>
<organism evidence="5 6">
    <name type="scientific">Mythimna separata</name>
    <name type="common">Oriental armyworm</name>
    <name type="synonym">Pseudaletia separata</name>
    <dbReference type="NCBI Taxonomy" id="271217"/>
    <lineage>
        <taxon>Eukaryota</taxon>
        <taxon>Metazoa</taxon>
        <taxon>Ecdysozoa</taxon>
        <taxon>Arthropoda</taxon>
        <taxon>Hexapoda</taxon>
        <taxon>Insecta</taxon>
        <taxon>Pterygota</taxon>
        <taxon>Neoptera</taxon>
        <taxon>Endopterygota</taxon>
        <taxon>Lepidoptera</taxon>
        <taxon>Glossata</taxon>
        <taxon>Ditrysia</taxon>
        <taxon>Noctuoidea</taxon>
        <taxon>Noctuidae</taxon>
        <taxon>Noctuinae</taxon>
        <taxon>Hadenini</taxon>
        <taxon>Mythimna</taxon>
    </lineage>
</organism>
<evidence type="ECO:0000259" key="4">
    <source>
        <dbReference type="Pfam" id="PF13359"/>
    </source>
</evidence>
<dbReference type="EMBL" id="JARGEI010000007">
    <property type="protein sequence ID" value="KAJ8728794.1"/>
    <property type="molecule type" value="Genomic_DNA"/>
</dbReference>
<dbReference type="PANTHER" id="PTHR23080">
    <property type="entry name" value="THAP DOMAIN PROTEIN"/>
    <property type="match status" value="1"/>
</dbReference>
<comment type="caution">
    <text evidence="5">The sequence shown here is derived from an EMBL/GenBank/DDBJ whole genome shotgun (WGS) entry which is preliminary data.</text>
</comment>
<reference evidence="5" key="1">
    <citation type="submission" date="2023-03" db="EMBL/GenBank/DDBJ databases">
        <title>Chromosome-level genomes of two armyworms, Mythimna separata and Mythimna loreyi, provide insights into the biosynthesis and reception of sex pheromones.</title>
        <authorList>
            <person name="Zhao H."/>
        </authorList>
    </citation>
    <scope>NUCLEOTIDE SEQUENCE</scope>
    <source>
        <strain evidence="5">BeijingLab</strain>
        <tissue evidence="5">Pupa</tissue>
    </source>
</reference>
<comment type="cofactor">
    <cofactor evidence="1">
        <name>a divalent metal cation</name>
        <dbReference type="ChEBI" id="CHEBI:60240"/>
    </cofactor>
</comment>
<evidence type="ECO:0000256" key="3">
    <source>
        <dbReference type="SAM" id="MobiDB-lite"/>
    </source>
</evidence>
<keyword evidence="2" id="KW-0479">Metal-binding</keyword>
<dbReference type="GO" id="GO:0046872">
    <property type="term" value="F:metal ion binding"/>
    <property type="evidence" value="ECO:0007669"/>
    <property type="project" value="UniProtKB-KW"/>
</dbReference>
<keyword evidence="6" id="KW-1185">Reference proteome</keyword>
<accession>A0AAD8DXP2</accession>
<dbReference type="AlphaFoldDB" id="A0AAD8DXP2"/>
<feature type="domain" description="DDE Tnp4" evidence="4">
    <location>
        <begin position="262"/>
        <end position="429"/>
    </location>
</feature>
<feature type="region of interest" description="Disordered" evidence="3">
    <location>
        <begin position="1"/>
        <end position="29"/>
    </location>
</feature>
<name>A0AAD8DXP2_MYTSE</name>
<sequence>MAIPQLPSEPAPASAPTSAPAPPPAPASLPDQRSIELAPIYLPHYKRAASTSRHCIYADCGNASMHLIPTFIKKMLITEHNFYVPRFARVCQQHLYSNVWHELPEQESSISSFTVNQLEDLIDIAKRNTVTFDFEHVEEMPNHICHYWTGLEVTEFVILFNELPLFNQVSSPKTALAIFLIKMRTGDSNKRLSSLFNIPRSTMERHMNIVRSCFMEHFVPLHIGLQHLTREDIVRRNLCIPNAFFLNPHDSNQTRPAITICDGTYIYIEKSSNYFYQKETYSLHKYLNLVKPFLCVCTDGHIIDVIGPYAATQSDAEIMKDLFSDENGPMRTFYREGDVFILDRGFRDAIPLLEACNYNVQKPESLNEGEHQLTTIQANKSRLVTLCRWVVEVVNGRFKRDFKLFRQEFFNRAHAHLMKDFKIAAALINRFHPTIQDRPDASLIIERAMRYQHTPNYLAEFVRNYNLNRRSIMFRRIDGSFPELNIFPVFSYSDLILFALGPYQVKQARSYYGEHVRQNGLYEIEVCPELEHSEEMVAAVGGNIPYLLRGRIQSRHVGRRKYFTYILFDAQPSNNNCLDVILGYCCNCLVGNRTVGCCCHVMAIIWYLGWARHETNISRPASFLDNILLVIEE</sequence>